<dbReference type="EMBL" id="JAGMVS010000064">
    <property type="protein sequence ID" value="MCM2437509.1"/>
    <property type="molecule type" value="Genomic_DNA"/>
</dbReference>
<sequence length="171" mass="19366">MFVIYGTKLLTNHLKTPKDAAIPANTTNIISWHADFFTQNNTYYYILVNDNNQAETIAISNDTPLSNSQLAQTAATRIARFYVQTSNKEAFDFFQAHAQEILILADTNQANFEIMQAKKKTVRAQLRQQHKQTAHPTPTQKQIVTSKVDKNARKFYGGLLTHAVHKNTKGK</sequence>
<protein>
    <submittedName>
        <fullName evidence="1">Uncharacterized protein</fullName>
    </submittedName>
</protein>
<proteinExistence type="predicted"/>
<dbReference type="Proteomes" id="UP001057481">
    <property type="component" value="Unassembled WGS sequence"/>
</dbReference>
<gene>
    <name evidence="1" type="ORF">KAK10_06260</name>
</gene>
<dbReference type="RefSeq" id="WP_205143536.1">
    <property type="nucleotide sequence ID" value="NZ_JAFBDN010000007.1"/>
</dbReference>
<comment type="caution">
    <text evidence="1">The sequence shown here is derived from an EMBL/GenBank/DDBJ whole genome shotgun (WGS) entry which is preliminary data.</text>
</comment>
<organism evidence="1 2">
    <name type="scientific">Periweissella beninensis</name>
    <dbReference type="NCBI Taxonomy" id="504936"/>
    <lineage>
        <taxon>Bacteria</taxon>
        <taxon>Bacillati</taxon>
        <taxon>Bacillota</taxon>
        <taxon>Bacilli</taxon>
        <taxon>Lactobacillales</taxon>
        <taxon>Lactobacillaceae</taxon>
        <taxon>Periweissella</taxon>
    </lineage>
</organism>
<evidence type="ECO:0000313" key="2">
    <source>
        <dbReference type="Proteomes" id="UP001057481"/>
    </source>
</evidence>
<name>A0ABT0VJB8_9LACO</name>
<reference evidence="1" key="1">
    <citation type="submission" date="2021-04" db="EMBL/GenBank/DDBJ databases">
        <title>Taxonomic assessment of Weissella genus.</title>
        <authorList>
            <person name="Fanelli F."/>
            <person name="Chieffi D."/>
            <person name="Dell'Aquila A."/>
            <person name="Gyu-Sung C."/>
            <person name="Franz C.M.A.P."/>
            <person name="Fusco V."/>
        </authorList>
    </citation>
    <scope>NUCLEOTIDE SEQUENCE</scope>
    <source>
        <strain evidence="1">LMG 25373</strain>
    </source>
</reference>
<evidence type="ECO:0000313" key="1">
    <source>
        <dbReference type="EMBL" id="MCM2437509.1"/>
    </source>
</evidence>
<accession>A0ABT0VJB8</accession>
<keyword evidence="2" id="KW-1185">Reference proteome</keyword>